<reference evidence="1 3" key="1">
    <citation type="journal article" date="2014" name="BMC Genomics">
        <title>Genome sequence of Anopheles sinensis provides insight into genetics basis of mosquito competence for malaria parasites.</title>
        <authorList>
            <person name="Zhou D."/>
            <person name="Zhang D."/>
            <person name="Ding G."/>
            <person name="Shi L."/>
            <person name="Hou Q."/>
            <person name="Ye Y."/>
            <person name="Xu Y."/>
            <person name="Zhou H."/>
            <person name="Xiong C."/>
            <person name="Li S."/>
            <person name="Yu J."/>
            <person name="Hong S."/>
            <person name="Yu X."/>
            <person name="Zou P."/>
            <person name="Chen C."/>
            <person name="Chang X."/>
            <person name="Wang W."/>
            <person name="Lv Y."/>
            <person name="Sun Y."/>
            <person name="Ma L."/>
            <person name="Shen B."/>
            <person name="Zhu C."/>
        </authorList>
    </citation>
    <scope>NUCLEOTIDE SEQUENCE [LARGE SCALE GENOMIC DNA]</scope>
</reference>
<dbReference type="Proteomes" id="UP000030765">
    <property type="component" value="Unassembled WGS sequence"/>
</dbReference>
<keyword evidence="3" id="KW-1185">Reference proteome</keyword>
<dbReference type="EMBL" id="ATLV01012511">
    <property type="status" value="NOT_ANNOTATED_CDS"/>
    <property type="molecule type" value="Genomic_DNA"/>
</dbReference>
<accession>A0A084VFV9</accession>
<dbReference type="AlphaFoldDB" id="A0A084VFV9"/>
<name>A0A084VFV9_ANOSI</name>
<protein>
    <submittedName>
        <fullName evidence="1 2">Putative colanic acid polymerase WcaD</fullName>
    </submittedName>
</protein>
<evidence type="ECO:0000313" key="3">
    <source>
        <dbReference type="Proteomes" id="UP000030765"/>
    </source>
</evidence>
<sequence>MSLSVSVKCGRQGECILTASGSCPSYCAPFSNSKCHTVARERLRLQCRGAVYGNEFDMTCTYVGRQMESRFPCTRVPPALRMCRFSGRKAQSRIECSPPPPPSPPLGTSGCSCEEISQNAYDLPQRKTTVRNDKAVARMMAKEVKGIPRVKGVAGEILKGSFCFRRRTKVCSPENEVEREV</sequence>
<evidence type="ECO:0000313" key="2">
    <source>
        <dbReference type="EnsemblMetazoa" id="ASIC004027-PA"/>
    </source>
</evidence>
<gene>
    <name evidence="1" type="ORF">ZHAS_00004027</name>
</gene>
<reference evidence="2" key="2">
    <citation type="submission" date="2020-05" db="UniProtKB">
        <authorList>
            <consortium name="EnsemblMetazoa"/>
        </authorList>
    </citation>
    <scope>IDENTIFICATION</scope>
</reference>
<dbReference type="EnsemblMetazoa" id="ASIC004027-RA">
    <property type="protein sequence ID" value="ASIC004027-PA"/>
    <property type="gene ID" value="ASIC004027"/>
</dbReference>
<dbReference type="VEuPathDB" id="VectorBase:ASIC004027"/>
<evidence type="ECO:0000313" key="1">
    <source>
        <dbReference type="EMBL" id="KFB36853.1"/>
    </source>
</evidence>
<organism evidence="1">
    <name type="scientific">Anopheles sinensis</name>
    <name type="common">Mosquito</name>
    <dbReference type="NCBI Taxonomy" id="74873"/>
    <lineage>
        <taxon>Eukaryota</taxon>
        <taxon>Metazoa</taxon>
        <taxon>Ecdysozoa</taxon>
        <taxon>Arthropoda</taxon>
        <taxon>Hexapoda</taxon>
        <taxon>Insecta</taxon>
        <taxon>Pterygota</taxon>
        <taxon>Neoptera</taxon>
        <taxon>Endopterygota</taxon>
        <taxon>Diptera</taxon>
        <taxon>Nematocera</taxon>
        <taxon>Culicoidea</taxon>
        <taxon>Culicidae</taxon>
        <taxon>Anophelinae</taxon>
        <taxon>Anopheles</taxon>
    </lineage>
</organism>
<proteinExistence type="predicted"/>
<dbReference type="EMBL" id="KE524800">
    <property type="protein sequence ID" value="KFB36853.1"/>
    <property type="molecule type" value="Genomic_DNA"/>
</dbReference>